<feature type="domain" description="Lipid/polyisoprenoid-binding YceI-like" evidence="2">
    <location>
        <begin position="186"/>
        <end position="336"/>
    </location>
</feature>
<reference evidence="3 4" key="1">
    <citation type="submission" date="2018-02" db="EMBL/GenBank/DDBJ databases">
        <title>Comparative genomes isolates from brazilian mangrove.</title>
        <authorList>
            <person name="Araujo J.E."/>
            <person name="Taketani R.G."/>
            <person name="Silva M.C.P."/>
            <person name="Loureco M.V."/>
            <person name="Andreote F.D."/>
        </authorList>
    </citation>
    <scope>NUCLEOTIDE SEQUENCE [LARGE SCALE GENOMIC DNA]</scope>
    <source>
        <strain evidence="3 4">NAP PRIS-MGV</strain>
    </source>
</reference>
<dbReference type="EMBL" id="PUIB01000019">
    <property type="protein sequence ID" value="PQO31524.1"/>
    <property type="molecule type" value="Genomic_DNA"/>
</dbReference>
<dbReference type="Pfam" id="PF04264">
    <property type="entry name" value="YceI"/>
    <property type="match status" value="1"/>
</dbReference>
<proteinExistence type="predicted"/>
<dbReference type="AlphaFoldDB" id="A0A2S8FHW6"/>
<dbReference type="PANTHER" id="PTHR34406:SF1">
    <property type="entry name" value="PROTEIN YCEI"/>
    <property type="match status" value="1"/>
</dbReference>
<name>A0A2S8FHW6_9BACT</name>
<sequence length="339" mass="36126">MARSCGLWFNDRCDQFTSISHGPNELSAHMKRNEEMIRLFGLLLIGTVVCLGCKPPAGEVDHSGKTETNTTTTPAATNETLPPPTESTKPKEEPAAEPAPMKEMPEAKPAEPPKEEPKPEATADEATNEIDVDAAAQPTPADSVEGLLDTTSTTEEKPAPEVGAEMKKPEATETVAVEAAGPVEVTLSPDNTLIQFVGTHVGDEPKPRTGKFGKFQGTAKADGGKLTSVAVAIETASLDAGITDLTNHLKNADFFDVRNHPEAKFTSTKIETGEDGTTKVTGDLTILGNTKSITFPAKVTVGKDVKLDAEFVIDRLEFGMDYSPDKVHKDVTMTIKVGK</sequence>
<dbReference type="InterPro" id="IPR036761">
    <property type="entry name" value="TTHA0802/YceI-like_sf"/>
</dbReference>
<evidence type="ECO:0000313" key="3">
    <source>
        <dbReference type="EMBL" id="PQO31524.1"/>
    </source>
</evidence>
<dbReference type="SMART" id="SM00867">
    <property type="entry name" value="YceI"/>
    <property type="match status" value="1"/>
</dbReference>
<feature type="compositionally biased region" description="Low complexity" evidence="1">
    <location>
        <begin position="66"/>
        <end position="80"/>
    </location>
</feature>
<protein>
    <recommendedName>
        <fullName evidence="2">Lipid/polyisoprenoid-binding YceI-like domain-containing protein</fullName>
    </recommendedName>
</protein>
<feature type="compositionally biased region" description="Basic and acidic residues" evidence="1">
    <location>
        <begin position="154"/>
        <end position="170"/>
    </location>
</feature>
<evidence type="ECO:0000259" key="2">
    <source>
        <dbReference type="SMART" id="SM00867"/>
    </source>
</evidence>
<evidence type="ECO:0000256" key="1">
    <source>
        <dbReference type="SAM" id="MobiDB-lite"/>
    </source>
</evidence>
<evidence type="ECO:0000313" key="4">
    <source>
        <dbReference type="Proteomes" id="UP000239388"/>
    </source>
</evidence>
<dbReference type="Gene3D" id="2.40.128.110">
    <property type="entry name" value="Lipid/polyisoprenoid-binding, YceI-like"/>
    <property type="match status" value="1"/>
</dbReference>
<organism evidence="3 4">
    <name type="scientific">Blastopirellula marina</name>
    <dbReference type="NCBI Taxonomy" id="124"/>
    <lineage>
        <taxon>Bacteria</taxon>
        <taxon>Pseudomonadati</taxon>
        <taxon>Planctomycetota</taxon>
        <taxon>Planctomycetia</taxon>
        <taxon>Pirellulales</taxon>
        <taxon>Pirellulaceae</taxon>
        <taxon>Blastopirellula</taxon>
    </lineage>
</organism>
<dbReference type="PANTHER" id="PTHR34406">
    <property type="entry name" value="PROTEIN YCEI"/>
    <property type="match status" value="1"/>
</dbReference>
<feature type="region of interest" description="Disordered" evidence="1">
    <location>
        <begin position="57"/>
        <end position="170"/>
    </location>
</feature>
<feature type="compositionally biased region" description="Acidic residues" evidence="1">
    <location>
        <begin position="122"/>
        <end position="132"/>
    </location>
</feature>
<comment type="caution">
    <text evidence="3">The sequence shown here is derived from an EMBL/GenBank/DDBJ whole genome shotgun (WGS) entry which is preliminary data.</text>
</comment>
<dbReference type="SUPFAM" id="SSF101874">
    <property type="entry name" value="YceI-like"/>
    <property type="match status" value="1"/>
</dbReference>
<dbReference type="Proteomes" id="UP000239388">
    <property type="component" value="Unassembled WGS sequence"/>
</dbReference>
<gene>
    <name evidence="3" type="ORF">C5Y98_19060</name>
</gene>
<accession>A0A2S8FHW6</accession>
<dbReference type="InterPro" id="IPR007372">
    <property type="entry name" value="Lipid/polyisoprenoid-bd_YceI"/>
</dbReference>
<feature type="compositionally biased region" description="Basic and acidic residues" evidence="1">
    <location>
        <begin position="103"/>
        <end position="121"/>
    </location>
</feature>